<comment type="caution">
    <text evidence="1">The sequence shown here is derived from an EMBL/GenBank/DDBJ whole genome shotgun (WGS) entry which is preliminary data.</text>
</comment>
<dbReference type="EMBL" id="AYSL01000001">
    <property type="protein sequence ID" value="KTF08487.1"/>
    <property type="molecule type" value="Genomic_DNA"/>
</dbReference>
<accession>A0A1B6NZA1</accession>
<evidence type="ECO:0000313" key="1">
    <source>
        <dbReference type="EMBL" id="KTF08487.1"/>
    </source>
</evidence>
<organism evidence="1">
    <name type="scientific">marine sediment metagenome</name>
    <dbReference type="NCBI Taxonomy" id="412755"/>
    <lineage>
        <taxon>unclassified sequences</taxon>
        <taxon>metagenomes</taxon>
        <taxon>ecological metagenomes</taxon>
    </lineage>
</organism>
<proteinExistence type="predicted"/>
<dbReference type="AlphaFoldDB" id="A0A1B6NZA1"/>
<gene>
    <name evidence="1" type="ORF">MGSAQ_000003</name>
</gene>
<protein>
    <submittedName>
        <fullName evidence="1">Uncharacterized protein</fullName>
    </submittedName>
</protein>
<sequence length="302" mass="34235">METEIFAFDEARFSEVLIKALKNNQVIFRDGVAYWKKGLESTGIIQHVPLKKVQTLTSETFIKSLGSMQSSLQGTIVAAQAISTASIMMATIIQTQILSKKIEVVRSAVLQVSQTVNEQNILFYTDKVSEYLSVVQNLKLVLQSNEDIEVIESLANSVLAESMQLKSHILFFISNLISLIESGQIKDKQHLGLMLKFVQQMMEILPVGMHLEHILSHRLGQYQLSQTLIEDSHQKYATLLTKYRGYLNLMNNRVKSFELETSEVPYFNKIKQPALDLIANQIHVELLEKPAREQLSIPKKVS</sequence>
<name>A0A1B6NZA1_9ZZZZ</name>
<reference evidence="1" key="1">
    <citation type="submission" date="2013-11" db="EMBL/GenBank/DDBJ databases">
        <title>Microbial diversity, functional groups and degradation webs in Northern and Southern Mediterranean and Red Sea marine crude oil polluted sites.</title>
        <authorList>
            <person name="Daffonchio D."/>
            <person name="Mapelli F."/>
            <person name="Ferrer M."/>
            <person name="Richter M."/>
            <person name="Cherif A."/>
            <person name="Malkawi H.I."/>
            <person name="Yakimov M.M."/>
            <person name="Abdel-Fattah Y.R."/>
            <person name="Blaghen M."/>
            <person name="Golyshin P.N."/>
            <person name="Kalogerakis N."/>
            <person name="Boon N."/>
            <person name="Magagnini M."/>
            <person name="Fava F."/>
        </authorList>
    </citation>
    <scope>NUCLEOTIDE SEQUENCE</scope>
</reference>